<gene>
    <name evidence="1" type="ORF">ARALYDRAFT_899812</name>
</gene>
<evidence type="ECO:0000313" key="1">
    <source>
        <dbReference type="EMBL" id="EFH60180.1"/>
    </source>
</evidence>
<organism evidence="2">
    <name type="scientific">Arabidopsis lyrata subsp. lyrata</name>
    <name type="common">Lyre-leaved rock-cress</name>
    <dbReference type="NCBI Taxonomy" id="81972"/>
    <lineage>
        <taxon>Eukaryota</taxon>
        <taxon>Viridiplantae</taxon>
        <taxon>Streptophyta</taxon>
        <taxon>Embryophyta</taxon>
        <taxon>Tracheophyta</taxon>
        <taxon>Spermatophyta</taxon>
        <taxon>Magnoliopsida</taxon>
        <taxon>eudicotyledons</taxon>
        <taxon>Gunneridae</taxon>
        <taxon>Pentapetalae</taxon>
        <taxon>rosids</taxon>
        <taxon>malvids</taxon>
        <taxon>Brassicales</taxon>
        <taxon>Brassicaceae</taxon>
        <taxon>Camelineae</taxon>
        <taxon>Arabidopsis</taxon>
    </lineage>
</organism>
<dbReference type="HOGENOM" id="CLU_2743471_0_0_1"/>
<evidence type="ECO:0000313" key="2">
    <source>
        <dbReference type="Proteomes" id="UP000008694"/>
    </source>
</evidence>
<evidence type="ECO:0008006" key="3">
    <source>
        <dbReference type="Google" id="ProtNLM"/>
    </source>
</evidence>
<proteinExistence type="predicted"/>
<name>D7L4H0_ARALL</name>
<accession>D7L4H0</accession>
<dbReference type="EMBL" id="GL348715">
    <property type="protein sequence ID" value="EFH60180.1"/>
    <property type="molecule type" value="Genomic_DNA"/>
</dbReference>
<dbReference type="Proteomes" id="UP000008694">
    <property type="component" value="Unassembled WGS sequence"/>
</dbReference>
<keyword evidence="2" id="KW-1185">Reference proteome</keyword>
<protein>
    <recommendedName>
        <fullName evidence="3">RNase H type-1 domain-containing protein</fullName>
    </recommendedName>
</protein>
<sequence>MACISDCQELVLLSNTGGHAIELDSILADFLFRSMFLSMFAYVVPRSANYGADALAKANMLSCIPSSISGV</sequence>
<dbReference type="Gramene" id="scaffold_303782.1">
    <property type="protein sequence ID" value="scaffold_303782.1"/>
    <property type="gene ID" value="scaffold_303782.1"/>
</dbReference>
<dbReference type="AlphaFoldDB" id="D7L4H0"/>
<reference evidence="2" key="1">
    <citation type="journal article" date="2011" name="Nat. Genet.">
        <title>The Arabidopsis lyrata genome sequence and the basis of rapid genome size change.</title>
        <authorList>
            <person name="Hu T.T."/>
            <person name="Pattyn P."/>
            <person name="Bakker E.G."/>
            <person name="Cao J."/>
            <person name="Cheng J.-F."/>
            <person name="Clark R.M."/>
            <person name="Fahlgren N."/>
            <person name="Fawcett J.A."/>
            <person name="Grimwood J."/>
            <person name="Gundlach H."/>
            <person name="Haberer G."/>
            <person name="Hollister J.D."/>
            <person name="Ossowski S."/>
            <person name="Ottilar R.P."/>
            <person name="Salamov A.A."/>
            <person name="Schneeberger K."/>
            <person name="Spannagl M."/>
            <person name="Wang X."/>
            <person name="Yang L."/>
            <person name="Nasrallah M.E."/>
            <person name="Bergelson J."/>
            <person name="Carrington J.C."/>
            <person name="Gaut B.S."/>
            <person name="Schmutz J."/>
            <person name="Mayer K.F.X."/>
            <person name="Van de Peer Y."/>
            <person name="Grigoriev I.V."/>
            <person name="Nordborg M."/>
            <person name="Weigel D."/>
            <person name="Guo Y.-L."/>
        </authorList>
    </citation>
    <scope>NUCLEOTIDE SEQUENCE [LARGE SCALE GENOMIC DNA]</scope>
    <source>
        <strain evidence="2">cv. MN47</strain>
    </source>
</reference>